<comment type="similarity">
    <text evidence="3 10">Belongs to the damage-control phosphatase family. Sugar phosphate phosphatase III subfamily.</text>
</comment>
<keyword evidence="4" id="KW-0533">Nickel</keyword>
<dbReference type="FunFam" id="3.40.50.10880:FF:000005">
    <property type="entry name" value="DUF89-domain-containing protein"/>
    <property type="match status" value="1"/>
</dbReference>
<dbReference type="InterPro" id="IPR002791">
    <property type="entry name" value="ARMT1-like_metal-bd"/>
</dbReference>
<dbReference type="EnsemblMetazoa" id="MDOA004777-RA">
    <property type="protein sequence ID" value="MDOA004777-PA"/>
    <property type="gene ID" value="MDOA004777"/>
</dbReference>
<dbReference type="EC" id="3.1.3.-" evidence="10"/>
<evidence type="ECO:0000256" key="7">
    <source>
        <dbReference type="ARBA" id="ARBA00023211"/>
    </source>
</evidence>
<evidence type="ECO:0000256" key="10">
    <source>
        <dbReference type="RuleBase" id="RU367030"/>
    </source>
</evidence>
<dbReference type="PANTHER" id="PTHR12260">
    <property type="entry name" value="DAMAGE-CONTROL PHOSPHATASE ARMT1"/>
    <property type="match status" value="1"/>
</dbReference>
<protein>
    <recommendedName>
        <fullName evidence="10">Sugar phosphate phosphatase</fullName>
        <ecNumber evidence="10">2.1.1.-</ecNumber>
        <ecNumber evidence="10">3.1.3.-</ecNumber>
    </recommendedName>
</protein>
<comment type="cofactor">
    <cofactor evidence="10">
        <name>Mn(2+)</name>
        <dbReference type="ChEBI" id="CHEBI:29035"/>
    </cofactor>
    <cofactor evidence="10">
        <name>Ni(2+)</name>
        <dbReference type="ChEBI" id="CHEBI:49786"/>
    </cofactor>
</comment>
<feature type="domain" description="Damage-control phosphatase ARMT1-like metal-binding" evidence="12">
    <location>
        <begin position="54"/>
        <end position="429"/>
    </location>
</feature>
<dbReference type="Gene3D" id="1.20.930.60">
    <property type="match status" value="1"/>
</dbReference>
<accession>A0A1I8MGX9</accession>
<keyword evidence="6 10" id="KW-0378">Hydrolase</keyword>
<dbReference type="GO" id="GO:0008983">
    <property type="term" value="F:protein-glutamate O-methyltransferase activity"/>
    <property type="evidence" value="ECO:0007669"/>
    <property type="project" value="RHEA"/>
</dbReference>
<dbReference type="GO" id="GO:0046872">
    <property type="term" value="F:metal ion binding"/>
    <property type="evidence" value="ECO:0007669"/>
    <property type="project" value="UniProtKB-UniRule"/>
</dbReference>
<evidence type="ECO:0000256" key="9">
    <source>
        <dbReference type="ARBA" id="ARBA00048809"/>
    </source>
</evidence>
<dbReference type="VEuPathDB" id="VectorBase:MDOMA2_006779"/>
<evidence type="ECO:0000313" key="13">
    <source>
        <dbReference type="EnsemblMetazoa" id="MDOA004777-PA"/>
    </source>
</evidence>
<evidence type="ECO:0000256" key="3">
    <source>
        <dbReference type="ARBA" id="ARBA00009519"/>
    </source>
</evidence>
<keyword evidence="7 10" id="KW-0464">Manganese</keyword>
<dbReference type="EC" id="2.1.1.-" evidence="10"/>
<dbReference type="OrthoDB" id="541375at2759"/>
<dbReference type="GO" id="GO:0103026">
    <property type="term" value="F:fructose-1-phosphatase activity"/>
    <property type="evidence" value="ECO:0007669"/>
    <property type="project" value="RHEA"/>
</dbReference>
<dbReference type="VEuPathDB" id="VectorBase:MDOA004777"/>
<dbReference type="AlphaFoldDB" id="A0A1I8MGX9"/>
<keyword evidence="10" id="KW-0808">Transferase</keyword>
<dbReference type="GO" id="GO:0032259">
    <property type="term" value="P:methylation"/>
    <property type="evidence" value="ECO:0007669"/>
    <property type="project" value="UniProtKB-KW"/>
</dbReference>
<comment type="catalytic activity">
    <reaction evidence="2 10">
        <text>beta-D-fructose 1-phosphate + H2O = D-fructose + phosphate</text>
        <dbReference type="Rhea" id="RHEA:35603"/>
        <dbReference type="ChEBI" id="CHEBI:15377"/>
        <dbReference type="ChEBI" id="CHEBI:37721"/>
        <dbReference type="ChEBI" id="CHEBI:43474"/>
        <dbReference type="ChEBI" id="CHEBI:138881"/>
    </reaction>
</comment>
<dbReference type="Pfam" id="PF01937">
    <property type="entry name" value="ARMT1-like_dom"/>
    <property type="match status" value="1"/>
</dbReference>
<feature type="compositionally biased region" description="Polar residues" evidence="11">
    <location>
        <begin position="1"/>
        <end position="17"/>
    </location>
</feature>
<comment type="catalytic activity">
    <reaction evidence="9 10">
        <text>beta-D-fructose 6-phosphate = dihydroxyacetone + D-glyceraldehyde 3-phosphate</text>
        <dbReference type="Rhea" id="RHEA:28002"/>
        <dbReference type="ChEBI" id="CHEBI:16016"/>
        <dbReference type="ChEBI" id="CHEBI:57634"/>
        <dbReference type="ChEBI" id="CHEBI:59776"/>
    </reaction>
</comment>
<dbReference type="GO" id="GO:0097023">
    <property type="term" value="F:fructose 6-phosphate aldolase activity"/>
    <property type="evidence" value="ECO:0007669"/>
    <property type="project" value="RHEA"/>
</dbReference>
<dbReference type="RefSeq" id="XP_005187434.2">
    <property type="nucleotide sequence ID" value="XM_005187377.4"/>
</dbReference>
<dbReference type="GO" id="GO:0006974">
    <property type="term" value="P:DNA damage response"/>
    <property type="evidence" value="ECO:0007669"/>
    <property type="project" value="TreeGrafter"/>
</dbReference>
<name>A0A1I8MGX9_MUSDO</name>
<keyword evidence="10" id="KW-0489">Methyltransferase</keyword>
<comment type="function">
    <text evidence="8 10">Metal-dependent phosphatase that shows phosphatase activity against several substrates, including fructose-1-phosphate and fructose-6-phosphate. Its preference for fructose-1-phosphate, a strong glycating agent that causes DNA damage rather than a canonical yeast metabolite, suggests a damage-control function in hexose phosphate metabolism. Has also been shown to have O-methyltransferase activity that methylates glutamate residues of target proteins to form gamma-glutamyl methyl ester residues. Possibly methylates PCNA, suggesting it is involved in the DNA damage response.</text>
</comment>
<dbReference type="SUPFAM" id="SSF111321">
    <property type="entry name" value="AF1104-like"/>
    <property type="match status" value="1"/>
</dbReference>
<sequence length="461" mass="53133">MSLPSENKTNENESLPQPNGLDAFDIEHGISDIETPPEVPLSGQFKKCFAYFTIRYRLPNILVSLLNSIREDLKVNPSNYEEADISFVLESIEKLKTQVENNGRLEKIASKAPDVDIWNNFIANLPENASFFNICWLYAECYLYRRIYSLFEATNTMAQYDYFGPQKMKALQMSDHVMEELIQTTDNCENTCETFCHMLKLNLWGNKCDLSLSSGKDVKPLENLSQLIVSLNTNILVDDSAAIWNCLNQQPAQQQQVADTKYVDLICDNAGFELFTDLLFGQYLLQNALAKVVRYHVKAMPWFVSDTTAQDIHKTLKYLEGHKSHVLRDFGKRCSKYFEEGAFQIAEESYFWTTPYEFYRMSEINPKLYKDLSTSSLLVFKGDLNYRKLLGDFNWNFSDDFRKCLRGFNPTRLCTLRTIKGDLLCGLKPESVKCPDLARQLSEGKNDWMFTGNYAVIQLLL</sequence>
<proteinExistence type="inferred from homology"/>
<evidence type="ECO:0000259" key="12">
    <source>
        <dbReference type="Pfam" id="PF01937"/>
    </source>
</evidence>
<dbReference type="GO" id="GO:0005634">
    <property type="term" value="C:nucleus"/>
    <property type="evidence" value="ECO:0007669"/>
    <property type="project" value="TreeGrafter"/>
</dbReference>
<comment type="catalytic activity">
    <reaction evidence="1 10">
        <text>L-glutamyl-[protein] + S-adenosyl-L-methionine = [protein]-L-glutamate 5-O-methyl ester + S-adenosyl-L-homocysteine</text>
        <dbReference type="Rhea" id="RHEA:24452"/>
        <dbReference type="Rhea" id="RHEA-COMP:10208"/>
        <dbReference type="Rhea" id="RHEA-COMP:10311"/>
        <dbReference type="ChEBI" id="CHEBI:29973"/>
        <dbReference type="ChEBI" id="CHEBI:57856"/>
        <dbReference type="ChEBI" id="CHEBI:59789"/>
        <dbReference type="ChEBI" id="CHEBI:82795"/>
    </reaction>
</comment>
<evidence type="ECO:0000256" key="6">
    <source>
        <dbReference type="ARBA" id="ARBA00022801"/>
    </source>
</evidence>
<dbReference type="Gene3D" id="3.40.50.10880">
    <property type="entry name" value="Uncharacterised protein PF01937, DUF89, domain 3"/>
    <property type="match status" value="1"/>
</dbReference>
<dbReference type="eggNOG" id="KOG3870">
    <property type="taxonomic scope" value="Eukaryota"/>
</dbReference>
<keyword evidence="5 10" id="KW-0479">Metal-binding</keyword>
<evidence type="ECO:0000256" key="4">
    <source>
        <dbReference type="ARBA" id="ARBA00022596"/>
    </source>
</evidence>
<feature type="region of interest" description="Disordered" evidence="11">
    <location>
        <begin position="1"/>
        <end position="21"/>
    </location>
</feature>
<gene>
    <name evidence="13" type="primary">101901208</name>
</gene>
<dbReference type="InterPro" id="IPR039763">
    <property type="entry name" value="ARMT1"/>
</dbReference>
<evidence type="ECO:0000256" key="11">
    <source>
        <dbReference type="SAM" id="MobiDB-lite"/>
    </source>
</evidence>
<dbReference type="PANTHER" id="PTHR12260:SF6">
    <property type="entry name" value="DAMAGE-CONTROL PHOSPHATASE ARMT1"/>
    <property type="match status" value="1"/>
</dbReference>
<organism evidence="13">
    <name type="scientific">Musca domestica</name>
    <name type="common">House fly</name>
    <dbReference type="NCBI Taxonomy" id="7370"/>
    <lineage>
        <taxon>Eukaryota</taxon>
        <taxon>Metazoa</taxon>
        <taxon>Ecdysozoa</taxon>
        <taxon>Arthropoda</taxon>
        <taxon>Hexapoda</taxon>
        <taxon>Insecta</taxon>
        <taxon>Pterygota</taxon>
        <taxon>Neoptera</taxon>
        <taxon>Endopterygota</taxon>
        <taxon>Diptera</taxon>
        <taxon>Brachycera</taxon>
        <taxon>Muscomorpha</taxon>
        <taxon>Muscoidea</taxon>
        <taxon>Muscidae</taxon>
        <taxon>Musca</taxon>
    </lineage>
</organism>
<dbReference type="GO" id="GO:0030643">
    <property type="term" value="P:intracellular phosphate ion homeostasis"/>
    <property type="evidence" value="ECO:0007669"/>
    <property type="project" value="UniProtKB-ARBA"/>
</dbReference>
<reference evidence="13" key="1">
    <citation type="submission" date="2020-05" db="UniProtKB">
        <authorList>
            <consortium name="EnsemblMetazoa"/>
        </authorList>
    </citation>
    <scope>IDENTIFICATION</scope>
    <source>
        <strain evidence="13">Aabys</strain>
    </source>
</reference>
<dbReference type="InterPro" id="IPR036075">
    <property type="entry name" value="ARMT-1-like_metal-bd_sf"/>
</dbReference>
<evidence type="ECO:0000256" key="2">
    <source>
        <dbReference type="ARBA" id="ARBA00001326"/>
    </source>
</evidence>
<dbReference type="GO" id="GO:0016462">
    <property type="term" value="F:pyrophosphatase activity"/>
    <property type="evidence" value="ECO:0007669"/>
    <property type="project" value="UniProtKB-ARBA"/>
</dbReference>
<dbReference type="KEGG" id="mde:101901208"/>
<evidence type="ECO:0000256" key="5">
    <source>
        <dbReference type="ARBA" id="ARBA00022723"/>
    </source>
</evidence>
<evidence type="ECO:0000256" key="1">
    <source>
        <dbReference type="ARBA" id="ARBA00000807"/>
    </source>
</evidence>
<comment type="domain">
    <text evidence="10">Subfamily III proteins have a conserved RTxK motif about 40-50 residues from the C-terminus; the threonine may be replaced by serine or cysteine.</text>
</comment>
<evidence type="ECO:0000256" key="8">
    <source>
        <dbReference type="ARBA" id="ARBA00045980"/>
    </source>
</evidence>